<feature type="compositionally biased region" description="Low complexity" evidence="3">
    <location>
        <begin position="335"/>
        <end position="344"/>
    </location>
</feature>
<evidence type="ECO:0000256" key="3">
    <source>
        <dbReference type="SAM" id="MobiDB-lite"/>
    </source>
</evidence>
<evidence type="ECO:0000256" key="2">
    <source>
        <dbReference type="ARBA" id="ARBA00022840"/>
    </source>
</evidence>
<dbReference type="InterPro" id="IPR001054">
    <property type="entry name" value="A/G_cyclase"/>
</dbReference>
<sequence length="425" mass="45335">MEYTVLLLLLGDAVNLSARLMSNAPADGILVDEATKDQCTREVNFTPLERIKVKGKADAIQVFQPYLKVGKARIGIGHDGKIHFPWYVRPYSMSHGSAGRKEAAPPEAMEAQFKANVAQLCGLSDWEGIKQVTKLLGNKFRDSSRSRSQDVAMDISQRRDARANSKRLGPGATSHHATPRGSVHSNYLRTNVRASSMSSVAQGVDTTRAASLARMVAQGVPKGSPFIDGGIVVLEGNVGMGKIELAEEMVMYTHQNLYMVPIFGSIGPRLNDIERLGVELLLSTIGAFRHLDRSVWAPQDPLQALAKLLPSDGDDDLQEDSIRGRARGDGGLAGGPAAAAGDLPQGCGGAPRPAPAAGAVARGGPAGVRHQPVQEDEGPVRRFLERGRPPGEARAARRGGPRRGQAQPRDGALEVPRPRVIGTDG</sequence>
<feature type="region of interest" description="Disordered" evidence="3">
    <location>
        <begin position="309"/>
        <end position="425"/>
    </location>
</feature>
<feature type="signal peptide" evidence="4">
    <location>
        <begin position="1"/>
        <end position="18"/>
    </location>
</feature>
<accession>A0ABN9RDI0</accession>
<reference evidence="5" key="1">
    <citation type="submission" date="2023-10" db="EMBL/GenBank/DDBJ databases">
        <authorList>
            <person name="Chen Y."/>
            <person name="Shah S."/>
            <person name="Dougan E. K."/>
            <person name="Thang M."/>
            <person name="Chan C."/>
        </authorList>
    </citation>
    <scope>NUCLEOTIDE SEQUENCE [LARGE SCALE GENOMIC DNA]</scope>
</reference>
<feature type="compositionally biased region" description="Basic and acidic residues" evidence="3">
    <location>
        <begin position="378"/>
        <end position="395"/>
    </location>
</feature>
<feature type="compositionally biased region" description="Low complexity" evidence="3">
    <location>
        <begin position="355"/>
        <end position="369"/>
    </location>
</feature>
<evidence type="ECO:0000256" key="1">
    <source>
        <dbReference type="ARBA" id="ARBA00022741"/>
    </source>
</evidence>
<dbReference type="EMBL" id="CAUYUJ010006336">
    <property type="protein sequence ID" value="CAK0817045.1"/>
    <property type="molecule type" value="Genomic_DNA"/>
</dbReference>
<dbReference type="CDD" id="cd07302">
    <property type="entry name" value="CHD"/>
    <property type="match status" value="1"/>
</dbReference>
<dbReference type="PANTHER" id="PTHR16305">
    <property type="entry name" value="TESTICULAR SOLUBLE ADENYLYL CYCLASE"/>
    <property type="match status" value="1"/>
</dbReference>
<dbReference type="Proteomes" id="UP001189429">
    <property type="component" value="Unassembled WGS sequence"/>
</dbReference>
<evidence type="ECO:0000256" key="4">
    <source>
        <dbReference type="SAM" id="SignalP"/>
    </source>
</evidence>
<keyword evidence="4" id="KW-0732">Signal</keyword>
<keyword evidence="6" id="KW-1185">Reference proteome</keyword>
<comment type="caution">
    <text evidence="5">The sequence shown here is derived from an EMBL/GenBank/DDBJ whole genome shotgun (WGS) entry which is preliminary data.</text>
</comment>
<name>A0ABN9RDI0_9DINO</name>
<dbReference type="InterPro" id="IPR029787">
    <property type="entry name" value="Nucleotide_cyclase"/>
</dbReference>
<evidence type="ECO:0008006" key="7">
    <source>
        <dbReference type="Google" id="ProtNLM"/>
    </source>
</evidence>
<keyword evidence="2" id="KW-0067">ATP-binding</keyword>
<evidence type="ECO:0000313" key="5">
    <source>
        <dbReference type="EMBL" id="CAK0817045.1"/>
    </source>
</evidence>
<keyword evidence="1" id="KW-0547">Nucleotide-binding</keyword>
<feature type="chain" id="PRO_5047244428" description="Guanylate cyclase domain-containing protein" evidence="4">
    <location>
        <begin position="19"/>
        <end position="425"/>
    </location>
</feature>
<proteinExistence type="predicted"/>
<feature type="region of interest" description="Disordered" evidence="3">
    <location>
        <begin position="141"/>
        <end position="185"/>
    </location>
</feature>
<organism evidence="5 6">
    <name type="scientific">Prorocentrum cordatum</name>
    <dbReference type="NCBI Taxonomy" id="2364126"/>
    <lineage>
        <taxon>Eukaryota</taxon>
        <taxon>Sar</taxon>
        <taxon>Alveolata</taxon>
        <taxon>Dinophyceae</taxon>
        <taxon>Prorocentrales</taxon>
        <taxon>Prorocentraceae</taxon>
        <taxon>Prorocentrum</taxon>
    </lineage>
</organism>
<dbReference type="PANTHER" id="PTHR16305:SF28">
    <property type="entry name" value="GUANYLATE CYCLASE DOMAIN-CONTAINING PROTEIN"/>
    <property type="match status" value="1"/>
</dbReference>
<dbReference type="SUPFAM" id="SSF55073">
    <property type="entry name" value="Nucleotide cyclase"/>
    <property type="match status" value="1"/>
</dbReference>
<protein>
    <recommendedName>
        <fullName evidence="7">Guanylate cyclase domain-containing protein</fullName>
    </recommendedName>
</protein>
<evidence type="ECO:0000313" key="6">
    <source>
        <dbReference type="Proteomes" id="UP001189429"/>
    </source>
</evidence>
<gene>
    <name evidence="5" type="ORF">PCOR1329_LOCUS19767</name>
</gene>
<dbReference type="Gene3D" id="3.30.70.1230">
    <property type="entry name" value="Nucleotide cyclase"/>
    <property type="match status" value="1"/>
</dbReference>